<comment type="pathway">
    <text evidence="2 12">Glycolipid biosynthesis; glycosylphosphatidylinositol-anchor biosynthesis.</text>
</comment>
<keyword evidence="6 12" id="KW-0328">Glycosyltransferase</keyword>
<dbReference type="PANTHER" id="PTHR12468:SF2">
    <property type="entry name" value="GPI MANNOSYLTRANSFERASE 2"/>
    <property type="match status" value="1"/>
</dbReference>
<accession>A0A0C3KQZ3</accession>
<evidence type="ECO:0000256" key="3">
    <source>
        <dbReference type="ARBA" id="ARBA00008698"/>
    </source>
</evidence>
<evidence type="ECO:0000256" key="8">
    <source>
        <dbReference type="ARBA" id="ARBA00022692"/>
    </source>
</evidence>
<dbReference type="InterPro" id="IPR007315">
    <property type="entry name" value="PIG-V/Gpi18"/>
</dbReference>
<keyword evidence="11 12" id="KW-0472">Membrane</keyword>
<evidence type="ECO:0000256" key="6">
    <source>
        <dbReference type="ARBA" id="ARBA00022676"/>
    </source>
</evidence>
<keyword evidence="14" id="KW-1185">Reference proteome</keyword>
<feature type="transmembrane region" description="Helical" evidence="12">
    <location>
        <begin position="423"/>
        <end position="443"/>
    </location>
</feature>
<comment type="caution">
    <text evidence="12">Lacks conserved residue(s) required for the propagation of feature annotation.</text>
</comment>
<sequence length="480" mass="53592">MTHVPKSSETHASNKKFLTRAYYLSRILVAGTIILSATLFPPFDSSHLITQPRRKFGFTSAVLRWDVFHFANIALNGYTHEHLFAFFPGTPFLMRLFAEAGLRVFNVVGFTDRTSVLEGDVLLGGAAASLLLCDWTGDLYDLTVAVGGTPSMAKLTTLLSLLPLSPSTLLFAPYAEPFFATLSYKGILACHRKKWIKATVCFMLATAFRSNGTMLAGFIIWSLFVEPLVQRLAKGKISLDMALVMSLFQATLYSFIMALPFILHQAHGYYSFCTAESFDPSSSFNYPPWCSAKPLPLIYGYVQKEYWDVGFLRYWRPSQIPNFLFAAPVMILLLGTSWKEVRDAIINALEGWNSYNGKRIGIEKRLQSAAQRVISCTPGGKVVGAEAPQRPRLNILGSFTTLPHAIHCLIFSLILLFASHVQIVLRLSSAMPYTYWAAASLMMQYKGSDGGRNWARIWVVYVVTWSFVSMVLWAAFLPPA</sequence>
<feature type="transmembrane region" description="Helical" evidence="12">
    <location>
        <begin position="21"/>
        <end position="43"/>
    </location>
</feature>
<reference evidence="13 14" key="1">
    <citation type="submission" date="2014-04" db="EMBL/GenBank/DDBJ databases">
        <authorList>
            <consortium name="DOE Joint Genome Institute"/>
            <person name="Kuo A."/>
            <person name="Girlanda M."/>
            <person name="Perotto S."/>
            <person name="Kohler A."/>
            <person name="Nagy L.G."/>
            <person name="Floudas D."/>
            <person name="Copeland A."/>
            <person name="Barry K.W."/>
            <person name="Cichocki N."/>
            <person name="Veneault-Fourrey C."/>
            <person name="LaButti K."/>
            <person name="Lindquist E.A."/>
            <person name="Lipzen A."/>
            <person name="Lundell T."/>
            <person name="Morin E."/>
            <person name="Murat C."/>
            <person name="Sun H."/>
            <person name="Tunlid A."/>
            <person name="Henrissat B."/>
            <person name="Grigoriev I.V."/>
            <person name="Hibbett D.S."/>
            <person name="Martin F."/>
            <person name="Nordberg H.P."/>
            <person name="Cantor M.N."/>
            <person name="Hua S.X."/>
        </authorList>
    </citation>
    <scope>NUCLEOTIDE SEQUENCE [LARGE SCALE GENOMIC DNA]</scope>
    <source>
        <strain evidence="13 14">MUT 4182</strain>
    </source>
</reference>
<keyword evidence="5 12" id="KW-0337">GPI-anchor biosynthesis</keyword>
<evidence type="ECO:0000256" key="12">
    <source>
        <dbReference type="RuleBase" id="RU363112"/>
    </source>
</evidence>
<keyword evidence="9 12" id="KW-0256">Endoplasmic reticulum</keyword>
<dbReference type="GO" id="GO:0006506">
    <property type="term" value="P:GPI anchor biosynthetic process"/>
    <property type="evidence" value="ECO:0007669"/>
    <property type="project" value="UniProtKB-UniPathway"/>
</dbReference>
<dbReference type="Proteomes" id="UP000054248">
    <property type="component" value="Unassembled WGS sequence"/>
</dbReference>
<evidence type="ECO:0000256" key="5">
    <source>
        <dbReference type="ARBA" id="ARBA00022502"/>
    </source>
</evidence>
<gene>
    <name evidence="13" type="ORF">M407DRAFT_26752</name>
</gene>
<evidence type="ECO:0000256" key="11">
    <source>
        <dbReference type="ARBA" id="ARBA00023136"/>
    </source>
</evidence>
<evidence type="ECO:0000313" key="14">
    <source>
        <dbReference type="Proteomes" id="UP000054248"/>
    </source>
</evidence>
<evidence type="ECO:0000256" key="9">
    <source>
        <dbReference type="ARBA" id="ARBA00022824"/>
    </source>
</evidence>
<dbReference type="STRING" id="1051891.A0A0C3KQZ3"/>
<dbReference type="GO" id="GO:0031501">
    <property type="term" value="C:mannosyltransferase complex"/>
    <property type="evidence" value="ECO:0007669"/>
    <property type="project" value="TreeGrafter"/>
</dbReference>
<dbReference type="UniPathway" id="UPA00196"/>
<name>A0A0C3KQZ3_9AGAM</name>
<feature type="transmembrane region" description="Helical" evidence="12">
    <location>
        <begin position="455"/>
        <end position="476"/>
    </location>
</feature>
<dbReference type="PANTHER" id="PTHR12468">
    <property type="entry name" value="GPI MANNOSYLTRANSFERASE 2"/>
    <property type="match status" value="1"/>
</dbReference>
<dbReference type="GO" id="GO:0005789">
    <property type="term" value="C:endoplasmic reticulum membrane"/>
    <property type="evidence" value="ECO:0007669"/>
    <property type="project" value="UniProtKB-SubCell"/>
</dbReference>
<dbReference type="AlphaFoldDB" id="A0A0C3KQZ3"/>
<evidence type="ECO:0000313" key="13">
    <source>
        <dbReference type="EMBL" id="KIO23823.1"/>
    </source>
</evidence>
<evidence type="ECO:0000256" key="10">
    <source>
        <dbReference type="ARBA" id="ARBA00022989"/>
    </source>
</evidence>
<dbReference type="GO" id="GO:0004376">
    <property type="term" value="F:GPI mannosyltransferase activity"/>
    <property type="evidence" value="ECO:0007669"/>
    <property type="project" value="InterPro"/>
</dbReference>
<keyword evidence="8 12" id="KW-0812">Transmembrane</keyword>
<feature type="transmembrane region" description="Helical" evidence="12">
    <location>
        <begin position="241"/>
        <end position="262"/>
    </location>
</feature>
<comment type="function">
    <text evidence="12">Mannosyltransferase involved in glycosylphosphatidylinositol-anchor biosynthesis.</text>
</comment>
<organism evidence="13 14">
    <name type="scientific">Tulasnella calospora MUT 4182</name>
    <dbReference type="NCBI Taxonomy" id="1051891"/>
    <lineage>
        <taxon>Eukaryota</taxon>
        <taxon>Fungi</taxon>
        <taxon>Dikarya</taxon>
        <taxon>Basidiomycota</taxon>
        <taxon>Agaricomycotina</taxon>
        <taxon>Agaricomycetes</taxon>
        <taxon>Cantharellales</taxon>
        <taxon>Tulasnellaceae</taxon>
        <taxon>Tulasnella</taxon>
    </lineage>
</organism>
<feature type="transmembrane region" description="Helical" evidence="12">
    <location>
        <begin position="395"/>
        <end position="417"/>
    </location>
</feature>
<reference evidence="14" key="2">
    <citation type="submission" date="2015-01" db="EMBL/GenBank/DDBJ databases">
        <title>Evolutionary Origins and Diversification of the Mycorrhizal Mutualists.</title>
        <authorList>
            <consortium name="DOE Joint Genome Institute"/>
            <consortium name="Mycorrhizal Genomics Consortium"/>
            <person name="Kohler A."/>
            <person name="Kuo A."/>
            <person name="Nagy L.G."/>
            <person name="Floudas D."/>
            <person name="Copeland A."/>
            <person name="Barry K.W."/>
            <person name="Cichocki N."/>
            <person name="Veneault-Fourrey C."/>
            <person name="LaButti K."/>
            <person name="Lindquist E.A."/>
            <person name="Lipzen A."/>
            <person name="Lundell T."/>
            <person name="Morin E."/>
            <person name="Murat C."/>
            <person name="Riley R."/>
            <person name="Ohm R."/>
            <person name="Sun H."/>
            <person name="Tunlid A."/>
            <person name="Henrissat B."/>
            <person name="Grigoriev I.V."/>
            <person name="Hibbett D.S."/>
            <person name="Martin F."/>
        </authorList>
    </citation>
    <scope>NUCLEOTIDE SEQUENCE [LARGE SCALE GENOMIC DNA]</scope>
    <source>
        <strain evidence="14">MUT 4182</strain>
    </source>
</reference>
<dbReference type="OrthoDB" id="10252502at2759"/>
<evidence type="ECO:0000256" key="7">
    <source>
        <dbReference type="ARBA" id="ARBA00022679"/>
    </source>
</evidence>
<keyword evidence="7 12" id="KW-0808">Transferase</keyword>
<dbReference type="GO" id="GO:0000009">
    <property type="term" value="F:alpha-1,6-mannosyltransferase activity"/>
    <property type="evidence" value="ECO:0007669"/>
    <property type="project" value="InterPro"/>
</dbReference>
<evidence type="ECO:0000256" key="4">
    <source>
        <dbReference type="ARBA" id="ARBA00013795"/>
    </source>
</evidence>
<comment type="similarity">
    <text evidence="3 12">Belongs to the PIGV family.</text>
</comment>
<evidence type="ECO:0000256" key="1">
    <source>
        <dbReference type="ARBA" id="ARBA00004477"/>
    </source>
</evidence>
<comment type="subcellular location">
    <subcellularLocation>
        <location evidence="1 12">Endoplasmic reticulum membrane</location>
        <topology evidence="1 12">Multi-pass membrane protein</topology>
    </subcellularLocation>
</comment>
<proteinExistence type="inferred from homology"/>
<dbReference type="HOGENOM" id="CLU_029048_1_0_1"/>
<protein>
    <recommendedName>
        <fullName evidence="4 12">GPI mannosyltransferase 2</fullName>
        <ecNumber evidence="12">2.4.1.-</ecNumber>
    </recommendedName>
</protein>
<dbReference type="EMBL" id="KN823075">
    <property type="protein sequence ID" value="KIO23823.1"/>
    <property type="molecule type" value="Genomic_DNA"/>
</dbReference>
<dbReference type="EC" id="2.4.1.-" evidence="12"/>
<keyword evidence="10 12" id="KW-1133">Transmembrane helix</keyword>
<evidence type="ECO:0000256" key="2">
    <source>
        <dbReference type="ARBA" id="ARBA00004687"/>
    </source>
</evidence>
<dbReference type="Pfam" id="PF04188">
    <property type="entry name" value="Mannosyl_trans2"/>
    <property type="match status" value="1"/>
</dbReference>